<evidence type="ECO:0000256" key="4">
    <source>
        <dbReference type="PIRSR" id="PIRSR601382-3"/>
    </source>
</evidence>
<dbReference type="EC" id="3.2.1.-" evidence="5"/>
<evidence type="ECO:0000256" key="5">
    <source>
        <dbReference type="RuleBase" id="RU361193"/>
    </source>
</evidence>
<dbReference type="FunFam" id="1.50.10.10:FF:000037">
    <property type="entry name" value="alpha-1,2-Mannosidase"/>
    <property type="match status" value="1"/>
</dbReference>
<dbReference type="GO" id="GO:0005975">
    <property type="term" value="P:carbohydrate metabolic process"/>
    <property type="evidence" value="ECO:0007669"/>
    <property type="project" value="InterPro"/>
</dbReference>
<organism evidence="8 9">
    <name type="scientific">Colletotrichum lupini</name>
    <dbReference type="NCBI Taxonomy" id="145971"/>
    <lineage>
        <taxon>Eukaryota</taxon>
        <taxon>Fungi</taxon>
        <taxon>Dikarya</taxon>
        <taxon>Ascomycota</taxon>
        <taxon>Pezizomycotina</taxon>
        <taxon>Sordariomycetes</taxon>
        <taxon>Hypocreomycetidae</taxon>
        <taxon>Glomerellales</taxon>
        <taxon>Glomerellaceae</taxon>
        <taxon>Colletotrichum</taxon>
        <taxon>Colletotrichum acutatum species complex</taxon>
    </lineage>
</organism>
<dbReference type="InterPro" id="IPR027417">
    <property type="entry name" value="P-loop_NTPase"/>
</dbReference>
<dbReference type="GO" id="GO:0036503">
    <property type="term" value="P:ERAD pathway"/>
    <property type="evidence" value="ECO:0007669"/>
    <property type="project" value="UniProtKB-ARBA"/>
</dbReference>
<feature type="domain" description="PcRGLX/YetA-like C-terminal alpha/alpha toroid" evidence="7">
    <location>
        <begin position="861"/>
        <end position="1285"/>
    </location>
</feature>
<reference evidence="8" key="1">
    <citation type="journal article" date="2021" name="Mol. Plant Microbe Interact.">
        <title>Complete Genome Sequence of the Plant-Pathogenic Fungus Colletotrichum lupini.</title>
        <authorList>
            <person name="Baroncelli R."/>
            <person name="Pensec F."/>
            <person name="Da Lio D."/>
            <person name="Boufleur T."/>
            <person name="Vicente I."/>
            <person name="Sarrocco S."/>
            <person name="Picot A."/>
            <person name="Baraldi E."/>
            <person name="Sukno S."/>
            <person name="Thon M."/>
            <person name="Le Floch G."/>
        </authorList>
    </citation>
    <scope>NUCLEOTIDE SEQUENCE</scope>
    <source>
        <strain evidence="8">IMI 504893</strain>
    </source>
</reference>
<proteinExistence type="inferred from homology"/>
<dbReference type="InterPro" id="IPR045793">
    <property type="entry name" value="PcRGLX/YetA-like"/>
</dbReference>
<protein>
    <recommendedName>
        <fullName evidence="5">alpha-1,2-Mannosidase</fullName>
        <ecNumber evidence="5">3.2.1.-</ecNumber>
    </recommendedName>
</protein>
<evidence type="ECO:0000256" key="3">
    <source>
        <dbReference type="PIRSR" id="PIRSR601382-2"/>
    </source>
</evidence>
<dbReference type="PANTHER" id="PTHR40081:SF1">
    <property type="entry name" value="TAT PATHWAY SIGNAL SEQUENCE DOMAIN PROTEIN"/>
    <property type="match status" value="1"/>
</dbReference>
<keyword evidence="3" id="KW-0106">Calcium</keyword>
<accession>A0A9Q8SCB6</accession>
<dbReference type="PRINTS" id="PR00747">
    <property type="entry name" value="GLYHDRLASE47"/>
</dbReference>
<comment type="cofactor">
    <cofactor evidence="3">
        <name>Ca(2+)</name>
        <dbReference type="ChEBI" id="CHEBI:29108"/>
    </cofactor>
</comment>
<dbReference type="RefSeq" id="XP_049136436.1">
    <property type="nucleotide sequence ID" value="XM_049280479.1"/>
</dbReference>
<evidence type="ECO:0000313" key="9">
    <source>
        <dbReference type="Proteomes" id="UP000830671"/>
    </source>
</evidence>
<evidence type="ECO:0000256" key="2">
    <source>
        <dbReference type="PIRSR" id="PIRSR601382-1"/>
    </source>
</evidence>
<evidence type="ECO:0000256" key="1">
    <source>
        <dbReference type="ARBA" id="ARBA00007658"/>
    </source>
</evidence>
<comment type="similarity">
    <text evidence="1 5">Belongs to the glycosyl hydrolase 47 family.</text>
</comment>
<dbReference type="GO" id="GO:0016020">
    <property type="term" value="C:membrane"/>
    <property type="evidence" value="ECO:0007669"/>
    <property type="project" value="InterPro"/>
</dbReference>
<dbReference type="KEGG" id="clup:CLUP02_01439"/>
<dbReference type="Pfam" id="PF21346">
    <property type="entry name" value="PcRGLX_3rd"/>
    <property type="match status" value="1"/>
</dbReference>
<dbReference type="Pfam" id="PF17784">
    <property type="entry name" value="Sulfotransfer_4"/>
    <property type="match status" value="1"/>
</dbReference>
<dbReference type="GO" id="GO:0005509">
    <property type="term" value="F:calcium ion binding"/>
    <property type="evidence" value="ECO:0007669"/>
    <property type="project" value="InterPro"/>
</dbReference>
<keyword evidence="9" id="KW-1185">Reference proteome</keyword>
<evidence type="ECO:0000259" key="7">
    <source>
        <dbReference type="Pfam" id="PF21346"/>
    </source>
</evidence>
<feature type="active site" description="Proton donor" evidence="2">
    <location>
        <position position="1683"/>
    </location>
</feature>
<evidence type="ECO:0000313" key="8">
    <source>
        <dbReference type="EMBL" id="UQC74787.1"/>
    </source>
</evidence>
<dbReference type="SUPFAM" id="SSF48225">
    <property type="entry name" value="Seven-hairpin glycosidases"/>
    <property type="match status" value="1"/>
</dbReference>
<keyword evidence="4" id="KW-1015">Disulfide bond</keyword>
<evidence type="ECO:0000259" key="6">
    <source>
        <dbReference type="Pfam" id="PF21345"/>
    </source>
</evidence>
<dbReference type="Gene3D" id="1.50.10.10">
    <property type="match status" value="1"/>
</dbReference>
<dbReference type="InterPro" id="IPR012341">
    <property type="entry name" value="6hp_glycosidase-like_sf"/>
</dbReference>
<dbReference type="Pfam" id="PF21345">
    <property type="entry name" value="PcRGLX_2nd"/>
    <property type="match status" value="1"/>
</dbReference>
<keyword evidence="5" id="KW-0378">Hydrolase</keyword>
<dbReference type="GeneID" id="73335489"/>
<dbReference type="SUPFAM" id="SSF52540">
    <property type="entry name" value="P-loop containing nucleoside triphosphate hydrolases"/>
    <property type="match status" value="1"/>
</dbReference>
<sequence length="1833" mass="205208">MAAQTPLSVASVPLPAKEMKVLSLGMTRTGSASITKALTILGFQGVHHGIQAISSPREWALFSRAADSVFPTLPTHNGAPFTRKDWEALFGSYEAVTDMGSFFALQLIEAYPEAKVILVERDVDSWFHSMDEAIFKTTWGLRANLIIDFLGPAWGLNGGRTLRKILLGFYGVRNVKEMREVAKDRYRQHYAEVRAVVPKDRLLEFKLEDGWAPLCEFLGKDIPSGVDFPVANQRKEHLERVRTRQNRFFKLAFFTGLRKVMPWVFGLGVVAAGHSAILPVTAPATPPASRADINPKWSAIIGKTHPVRPHYFLRPGPAFVGASATRQNPPNDNINSNPLQCMRPLIATSWRVTLGLGKPDRTVISRRRSSALVFSSVPILCQVAVFSAVRTFAQIKSLKSSTHVNGVSSGNSYSLARETTILKPRGYIWGALAARSLPSLEYRIHLQNRKWERDSTTDLANRILARRIFDSSDAKLPFLDELKAEEDSNFISVSTGSLKVTFAKTGNEIIKEVINAKGITVGAQGRLVLLSQDRVYDPDKPDSLVKHHSFQGSISSVVIEQVGSIRAVITVHGVHAEVPQESEPTIKTHEPWIPFTLRFYLHAGSSHIRILHTITYDGGKNDFVRGIGIRLKVPLQEEAAFDRHVRFSGASGGVLAEASQGLTGLWKDPGREVRFAQVQGKPLPSPDSWNPELPQASLRWVPIWNDFSLHQLSPDGFTLEKRLREGHPWIKTASGTKAGGVVYVGGANRGGLAIASRHFWERYPTGIDVRGLGASQKDTEVTLWLYDPKAGPMDLRPYHDGLGQQGFDDQLDALKITYEDWEPELGSPYGIARTNELMISVTDSTPDSNEFSSLIDLIRDPPKLLPSPEAIHLSQALGTYWSPLSNTSANGLSATDERLEFLFQFYEKQVQQRRWYGLWDHGDIMHTYDEDRHTWRYDVGGYAWDNSELSPDLWLWLYFLRTGRADVFHMAEALTRHTGEVDVYHLGRYKGLGTRHGVQHWSDSCKQARISNALYRRFFYYLSGGDERVGELLEETLDTDQKFLVLDPYRKVRKDRETYSPDAHAVEISLGTDWASLAASWLVEVERRGPRWTEAKSKLIRSIEGIGALANGFVTGNATYNPSTGAISPPAADPDNQGVVKVSHLSAMFGLFEVAVDILQQFPEKADATGFRHAWLEYCIFFNASLEDQENRYSQPGWGRLQLRQGHSRLTAYAAKELNRPDLAKRALEEFENGDGFRDYGPNAVWKSTPVNKNHVLEPADEALGVSTNVTALYGLAAIQNPALLPILLFPSTSSQPEEITFRKSSFDWATVEQHHPVISFKPLPTGKPLSLPSIQHEFGVGNPHPEAPKRQKAVRDVFIRSWSSYKKFAWGRDELAPVSAGAKDTFGGWAATLVDSLDTLWIMELKDEFRAAANVAVKLDWANTTATSVNMFETTIRHLGGLLSAYDLSGEPALLEKAKELGDMLYMGFDTPNRLPGFWVNFEDARNGTQLAGTHDPSASPGSLAMEFTRLSQLTGNPKYFDAVDRITRFLEGTQFKSKLPGMWPKMINFREERVDTDNSFTLGALADSLYEYLPKMFALLGGRDPSYEKMYIGAMAIVEQHILFRPMVPDRDDILFAGDAFIYADRIEHVSDGQHLACFAGGMLGLGGRLFSVDNHVALGEKVARGCAWAYDAFPSGVMPENFNLIPCEARKTGDTQKDDECLWDEPRWKSEGDPRLKKGFRNARDPRYILRPEAIESIFLLYRMTGRQDLQDIAWRMFESILKATETEHAHSAIADVTVPPDQTRKLDEMESFWLAETLKYFYLIFSPPDLISLDDYVLNTEAHPFKIPK</sequence>
<feature type="active site" evidence="2">
    <location>
        <position position="1569"/>
    </location>
</feature>
<dbReference type="EMBL" id="CP019471">
    <property type="protein sequence ID" value="UQC74787.1"/>
    <property type="molecule type" value="Genomic_DNA"/>
</dbReference>
<dbReference type="PANTHER" id="PTHR40081">
    <property type="entry name" value="CONCANAVALIN A-LIKE LECTIN/GLUCANASE"/>
    <property type="match status" value="1"/>
</dbReference>
<dbReference type="InterPro" id="IPR001382">
    <property type="entry name" value="Glyco_hydro_47"/>
</dbReference>
<feature type="binding site" evidence="3">
    <location>
        <position position="1824"/>
    </location>
    <ligand>
        <name>Ca(2+)</name>
        <dbReference type="ChEBI" id="CHEBI:29108"/>
    </ligand>
</feature>
<feature type="active site" description="Proton donor" evidence="2">
    <location>
        <position position="1434"/>
    </location>
</feature>
<feature type="active site" evidence="2">
    <location>
        <position position="1736"/>
    </location>
</feature>
<dbReference type="InterPro" id="IPR048331">
    <property type="entry name" value="PcRGLX/YetA_3rd"/>
</dbReference>
<dbReference type="Proteomes" id="UP000830671">
    <property type="component" value="Chromosome 1"/>
</dbReference>
<feature type="disulfide bond" evidence="4">
    <location>
        <begin position="1640"/>
        <end position="1669"/>
    </location>
</feature>
<dbReference type="Pfam" id="PF01532">
    <property type="entry name" value="Glyco_hydro_47"/>
    <property type="match status" value="1"/>
</dbReference>
<gene>
    <name evidence="8" type="ORF">CLUP02_01439</name>
</gene>
<keyword evidence="3" id="KW-0479">Metal-binding</keyword>
<dbReference type="InterPro" id="IPR048330">
    <property type="entry name" value="PcRGLX/YetA_2nd"/>
</dbReference>
<feature type="domain" description="PcRGLX/YetA-like central beta-sandwich" evidence="6">
    <location>
        <begin position="484"/>
        <end position="854"/>
    </location>
</feature>
<dbReference type="Gene3D" id="3.40.50.300">
    <property type="entry name" value="P-loop containing nucleotide triphosphate hydrolases"/>
    <property type="match status" value="1"/>
</dbReference>
<dbReference type="InterPro" id="IPR040632">
    <property type="entry name" value="Sulfotransfer_4"/>
</dbReference>
<dbReference type="InterPro" id="IPR036026">
    <property type="entry name" value="Seven-hairpin_glycosidases"/>
</dbReference>
<keyword evidence="5" id="KW-0326">Glycosidase</keyword>
<dbReference type="GO" id="GO:0004571">
    <property type="term" value="F:mannosyl-oligosaccharide 1,2-alpha-mannosidase activity"/>
    <property type="evidence" value="ECO:0007669"/>
    <property type="project" value="InterPro"/>
</dbReference>
<name>A0A9Q8SCB6_9PEZI</name>